<feature type="region of interest" description="Disordered" evidence="1">
    <location>
        <begin position="176"/>
        <end position="203"/>
    </location>
</feature>
<evidence type="ECO:0000256" key="1">
    <source>
        <dbReference type="SAM" id="MobiDB-lite"/>
    </source>
</evidence>
<name>A0AAC9FCD9_9ACTN</name>
<dbReference type="AlphaFoldDB" id="A0AAC9FCD9"/>
<keyword evidence="6" id="KW-1185">Reference proteome</keyword>
<feature type="transmembrane region" description="Helical" evidence="2">
    <location>
        <begin position="126"/>
        <end position="144"/>
    </location>
</feature>
<evidence type="ECO:0000313" key="5">
    <source>
        <dbReference type="Proteomes" id="UP000075221"/>
    </source>
</evidence>
<feature type="transmembrane region" description="Helical" evidence="2">
    <location>
        <begin position="12"/>
        <end position="30"/>
    </location>
</feature>
<dbReference type="Proteomes" id="UP000075221">
    <property type="component" value="Chromosome"/>
</dbReference>
<keyword evidence="2" id="KW-0472">Membrane</keyword>
<dbReference type="Proteomes" id="UP000178666">
    <property type="component" value="Chromosome"/>
</dbReference>
<accession>A0AAC9FCD9</accession>
<feature type="transmembrane region" description="Helical" evidence="2">
    <location>
        <begin position="92"/>
        <end position="114"/>
    </location>
</feature>
<evidence type="ECO:0000256" key="2">
    <source>
        <dbReference type="SAM" id="Phobius"/>
    </source>
</evidence>
<gene>
    <name evidence="4" type="ORF">A8L58_15345</name>
    <name evidence="3" type="ORF">AXH35_13890</name>
</gene>
<evidence type="ECO:0000313" key="3">
    <source>
        <dbReference type="EMBL" id="AMS06373.1"/>
    </source>
</evidence>
<organism evidence="3 5">
    <name type="scientific">Acidipropionibacterium acidipropionici</name>
    <dbReference type="NCBI Taxonomy" id="1748"/>
    <lineage>
        <taxon>Bacteria</taxon>
        <taxon>Bacillati</taxon>
        <taxon>Actinomycetota</taxon>
        <taxon>Actinomycetes</taxon>
        <taxon>Propionibacteriales</taxon>
        <taxon>Propionibacteriaceae</taxon>
        <taxon>Acidipropionibacterium</taxon>
    </lineage>
</organism>
<feature type="compositionally biased region" description="Pro residues" evidence="1">
    <location>
        <begin position="179"/>
        <end position="190"/>
    </location>
</feature>
<keyword evidence="2" id="KW-0812">Transmembrane</keyword>
<feature type="transmembrane region" description="Helical" evidence="2">
    <location>
        <begin position="36"/>
        <end position="54"/>
    </location>
</feature>
<dbReference type="EMBL" id="CP014352">
    <property type="protein sequence ID" value="AMS06373.1"/>
    <property type="molecule type" value="Genomic_DNA"/>
</dbReference>
<feature type="transmembrane region" description="Helical" evidence="2">
    <location>
        <begin position="150"/>
        <end position="168"/>
    </location>
</feature>
<proteinExistence type="predicted"/>
<reference evidence="3 5" key="2">
    <citation type="submission" date="2016-02" db="EMBL/GenBank/DDBJ databases">
        <title>Complete Genome Sequence of Propionibacterium acidipropionici ATCC 55737.</title>
        <authorList>
            <person name="Luna Flores C.H."/>
            <person name="Nielsen L.K."/>
            <person name="Marcellin E."/>
        </authorList>
    </citation>
    <scope>NUCLEOTIDE SEQUENCE [LARGE SCALE GENOMIC DNA]</scope>
    <source>
        <strain evidence="3 5">ATCC 55737</strain>
    </source>
</reference>
<dbReference type="RefSeq" id="WP_062820229.1">
    <property type="nucleotide sequence ID" value="NZ_CP014352.1"/>
</dbReference>
<dbReference type="EMBL" id="CP015970">
    <property type="protein sequence ID" value="AOZ47824.1"/>
    <property type="molecule type" value="Genomic_DNA"/>
</dbReference>
<reference evidence="4 6" key="1">
    <citation type="journal article" date="2016" name="Plant Dis.">
        <title>Improved production of propionic acid using genome shuffling.</title>
        <authorList>
            <person name="Luna-Flores C.H."/>
            <person name="Palfreyman R.W."/>
            <person name="Kromer J.O."/>
            <person name="Nielsen L.K."/>
            <person name="Marcellin E."/>
        </authorList>
    </citation>
    <scope>NUCLEOTIDE SEQUENCE [LARGE SCALE GENOMIC DNA]</scope>
    <source>
        <strain evidence="4 6">F3E8</strain>
    </source>
</reference>
<evidence type="ECO:0000313" key="6">
    <source>
        <dbReference type="Proteomes" id="UP000178666"/>
    </source>
</evidence>
<protein>
    <submittedName>
        <fullName evidence="3">Uncharacterized protein</fullName>
    </submittedName>
</protein>
<sequence>MSTAAPPDTVTGAVETGVGITLIFVALTAADRPMSVMVAGLGVAVTAGMCHSYQERRGVSRTRTRTLVLGVAVLAVLALLALAVALDASRSGAALGAGIVLLCPVVLAAAEFALRWLAERSPAPTGWHLGGWALTAVTALTPLLVPGDRVILVTALVCAAALILMGAVDNRRLTQLVGPTPPRPDQPPNPISEWVRDRRRSGR</sequence>
<evidence type="ECO:0000313" key="4">
    <source>
        <dbReference type="EMBL" id="AOZ47824.1"/>
    </source>
</evidence>
<feature type="transmembrane region" description="Helical" evidence="2">
    <location>
        <begin position="66"/>
        <end position="86"/>
    </location>
</feature>
<keyword evidence="2" id="KW-1133">Transmembrane helix</keyword>